<dbReference type="PANTHER" id="PTHR31398:SF0">
    <property type="entry name" value="MEIOTIC NUCLEAR DIVISION PROTEIN 1 HOMOLOG"/>
    <property type="match status" value="1"/>
</dbReference>
<dbReference type="EMBL" id="CAJJDN010000174">
    <property type="protein sequence ID" value="CAD8127196.1"/>
    <property type="molecule type" value="Genomic_DNA"/>
</dbReference>
<reference evidence="2" key="1">
    <citation type="submission" date="2021-01" db="EMBL/GenBank/DDBJ databases">
        <authorList>
            <consortium name="Genoscope - CEA"/>
            <person name="William W."/>
        </authorList>
    </citation>
    <scope>NUCLEOTIDE SEQUENCE</scope>
</reference>
<protein>
    <recommendedName>
        <fullName evidence="4">Transmembrane protein</fullName>
    </recommendedName>
</protein>
<feature type="transmembrane region" description="Helical" evidence="1">
    <location>
        <begin position="37"/>
        <end position="58"/>
    </location>
</feature>
<dbReference type="AlphaFoldDB" id="A0A8S1RFW5"/>
<keyword evidence="1" id="KW-0812">Transmembrane</keyword>
<gene>
    <name evidence="2" type="ORF">PSON_ATCC_30995.1.T1740002</name>
</gene>
<dbReference type="OrthoDB" id="298603at2759"/>
<sequence>MSRISENLAQKLIKEFLYHFDIFAQQPNFTILNRNKFPSILGFLISIMIALFGLYFFLTEIVSMVSKSKPAIYQTELSITETEPFILENDNFTLAVSIVNRYSEPLIGINRYFQLNISQCERLRIKDQSSGNISVNLNCTQMPIEPCNMSHFTTDLQKDYFSIIRMGGIQCINRKYLKENPLVLQGQISSQAFRYIFIQFTTCQNTSLFHDCAPQGEIESILQSGHYNIYKSDYLTKLDKPGQPYQEIITNEFTSFSLSTSKTISQKYKIQQTSTDEGLIWEQIQDQSNIQQSEWREISEFYNNQYIVVHYIRLDYKQTNNIRTYVKLQTILGKLGGIFQIFIMIVAIVLKPIIENFMKLEIVNSIFNFSDQIEIQNQQSSHQKQHQPIQNNQQNKFSQSKLDPWLIIFGCNQQKKKQFIIAKNKINKYLEIVNILRKLQEIEILKKILLTEEQQIILKKYRRQINQNSFSNNEENQKQIENTNQKLELDKCMIQQKSKTVLDQLGIKLPEQIVYKDTFNSCYKLKEIQSVGDFEIQEPIAQTPKT</sequence>
<organism evidence="2 3">
    <name type="scientific">Paramecium sonneborni</name>
    <dbReference type="NCBI Taxonomy" id="65129"/>
    <lineage>
        <taxon>Eukaryota</taxon>
        <taxon>Sar</taxon>
        <taxon>Alveolata</taxon>
        <taxon>Ciliophora</taxon>
        <taxon>Intramacronucleata</taxon>
        <taxon>Oligohymenophorea</taxon>
        <taxon>Peniculida</taxon>
        <taxon>Parameciidae</taxon>
        <taxon>Paramecium</taxon>
    </lineage>
</organism>
<dbReference type="PANTHER" id="PTHR31398">
    <property type="entry name" value="MEIOTIC NUCLEAR DIVISION PROTEIN 1 HOMOLOG"/>
    <property type="match status" value="1"/>
</dbReference>
<keyword evidence="1" id="KW-0472">Membrane</keyword>
<keyword evidence="3" id="KW-1185">Reference proteome</keyword>
<proteinExistence type="predicted"/>
<comment type="caution">
    <text evidence="2">The sequence shown here is derived from an EMBL/GenBank/DDBJ whole genome shotgun (WGS) entry which is preliminary data.</text>
</comment>
<keyword evidence="1" id="KW-1133">Transmembrane helix</keyword>
<evidence type="ECO:0008006" key="4">
    <source>
        <dbReference type="Google" id="ProtNLM"/>
    </source>
</evidence>
<dbReference type="GO" id="GO:0005634">
    <property type="term" value="C:nucleus"/>
    <property type="evidence" value="ECO:0007669"/>
    <property type="project" value="TreeGrafter"/>
</dbReference>
<evidence type="ECO:0000313" key="2">
    <source>
        <dbReference type="EMBL" id="CAD8127196.1"/>
    </source>
</evidence>
<evidence type="ECO:0000313" key="3">
    <source>
        <dbReference type="Proteomes" id="UP000692954"/>
    </source>
</evidence>
<accession>A0A8S1RFW5</accession>
<evidence type="ECO:0000256" key="1">
    <source>
        <dbReference type="SAM" id="Phobius"/>
    </source>
</evidence>
<feature type="transmembrane region" description="Helical" evidence="1">
    <location>
        <begin position="331"/>
        <end position="350"/>
    </location>
</feature>
<dbReference type="GO" id="GO:0007131">
    <property type="term" value="P:reciprocal meiotic recombination"/>
    <property type="evidence" value="ECO:0007669"/>
    <property type="project" value="TreeGrafter"/>
</dbReference>
<dbReference type="Proteomes" id="UP000692954">
    <property type="component" value="Unassembled WGS sequence"/>
</dbReference>
<name>A0A8S1RFW5_9CILI</name>